<evidence type="ECO:0000256" key="1">
    <source>
        <dbReference type="ARBA" id="ARBA00004251"/>
    </source>
</evidence>
<dbReference type="EMBL" id="BMAW01073542">
    <property type="protein sequence ID" value="GFT88197.1"/>
    <property type="molecule type" value="Genomic_DNA"/>
</dbReference>
<feature type="signal peptide" evidence="8">
    <location>
        <begin position="1"/>
        <end position="27"/>
    </location>
</feature>
<evidence type="ECO:0000256" key="3">
    <source>
        <dbReference type="ARBA" id="ARBA00022692"/>
    </source>
</evidence>
<keyword evidence="3" id="KW-0812">Transmembrane</keyword>
<reference evidence="10" key="1">
    <citation type="submission" date="2020-08" db="EMBL/GenBank/DDBJ databases">
        <title>Multicomponent nature underlies the extraordinary mechanical properties of spider dragline silk.</title>
        <authorList>
            <person name="Kono N."/>
            <person name="Nakamura H."/>
            <person name="Mori M."/>
            <person name="Yoshida Y."/>
            <person name="Ohtoshi R."/>
            <person name="Malay A.D."/>
            <person name="Moran D.A.P."/>
            <person name="Tomita M."/>
            <person name="Numata K."/>
            <person name="Arakawa K."/>
        </authorList>
    </citation>
    <scope>NUCLEOTIDE SEQUENCE</scope>
</reference>
<dbReference type="InterPro" id="IPR031283">
    <property type="entry name" value="AMIGO"/>
</dbReference>
<keyword evidence="4 8" id="KW-0732">Signal</keyword>
<feature type="chain" id="PRO_5036496938" description="LRRCT domain-containing protein" evidence="8">
    <location>
        <begin position="28"/>
        <end position="325"/>
    </location>
</feature>
<dbReference type="OrthoDB" id="676979at2759"/>
<keyword evidence="5" id="KW-1133">Transmembrane helix</keyword>
<dbReference type="SUPFAM" id="SSF52058">
    <property type="entry name" value="L domain-like"/>
    <property type="match status" value="1"/>
</dbReference>
<protein>
    <recommendedName>
        <fullName evidence="9">LRRCT domain-containing protein</fullName>
    </recommendedName>
</protein>
<dbReference type="PANTHER" id="PTHR24368:SF210">
    <property type="entry name" value="SURFACE ANTIGEN BSPA-LIKE"/>
    <property type="match status" value="1"/>
</dbReference>
<keyword evidence="7" id="KW-0325">Glycoprotein</keyword>
<dbReference type="InterPro" id="IPR032675">
    <property type="entry name" value="LRR_dom_sf"/>
</dbReference>
<dbReference type="Gene3D" id="3.80.10.10">
    <property type="entry name" value="Ribonuclease Inhibitor"/>
    <property type="match status" value="1"/>
</dbReference>
<evidence type="ECO:0000313" key="10">
    <source>
        <dbReference type="EMBL" id="GFT88197.1"/>
    </source>
</evidence>
<keyword evidence="6" id="KW-0472">Membrane</keyword>
<accession>A0A8X6PZD5</accession>
<comment type="subcellular location">
    <subcellularLocation>
        <location evidence="1">Cell membrane</location>
        <topology evidence="1">Single-pass type I membrane protein</topology>
    </subcellularLocation>
</comment>
<dbReference type="Pfam" id="PF13306">
    <property type="entry name" value="LRR_5"/>
    <property type="match status" value="1"/>
</dbReference>
<evidence type="ECO:0000256" key="8">
    <source>
        <dbReference type="SAM" id="SignalP"/>
    </source>
</evidence>
<comment type="caution">
    <text evidence="10">The sequence shown here is derived from an EMBL/GenBank/DDBJ whole genome shotgun (WGS) entry which is preliminary data.</text>
</comment>
<dbReference type="PANTHER" id="PTHR24368">
    <property type="entry name" value="AMPHOTERIN-INDUCED PROTEIN"/>
    <property type="match status" value="1"/>
</dbReference>
<feature type="domain" description="LRRCT" evidence="9">
    <location>
        <begin position="274"/>
        <end position="325"/>
    </location>
</feature>
<evidence type="ECO:0000256" key="7">
    <source>
        <dbReference type="ARBA" id="ARBA00023180"/>
    </source>
</evidence>
<keyword evidence="11" id="KW-1185">Reference proteome</keyword>
<proteinExistence type="predicted"/>
<evidence type="ECO:0000256" key="2">
    <source>
        <dbReference type="ARBA" id="ARBA00022614"/>
    </source>
</evidence>
<evidence type="ECO:0000313" key="11">
    <source>
        <dbReference type="Proteomes" id="UP000887013"/>
    </source>
</evidence>
<name>A0A8X6PZD5_NEPPI</name>
<evidence type="ECO:0000256" key="5">
    <source>
        <dbReference type="ARBA" id="ARBA00022989"/>
    </source>
</evidence>
<evidence type="ECO:0000256" key="4">
    <source>
        <dbReference type="ARBA" id="ARBA00022729"/>
    </source>
</evidence>
<dbReference type="InterPro" id="IPR026906">
    <property type="entry name" value="LRR_5"/>
</dbReference>
<dbReference type="GO" id="GO:0005886">
    <property type="term" value="C:plasma membrane"/>
    <property type="evidence" value="ECO:0007669"/>
    <property type="project" value="UniProtKB-SubCell"/>
</dbReference>
<sequence length="325" mass="37343">MNIKCSEFYILLLTLFTVCLIVDSSQFCPPPDRITPCNCNSFCDECSIALVCRNLRNHDILSRIVNQTNGYQYEFFEIDTSNIAHIPASLFEILKIRNLKVWSTTMTTLFDRPPSTDLANVFISLYGVGLSSMKWEMFSGIKNLKRLSIRDSLIPHFNSSFSNNVPKNLNEFIVYNCSTETLDDQIFSPFGNLLELRMEVGKIKQLKRSMFTSPSKLQLISFSVNEIESLPNDIFFDMPYLENVYLRENRLTQLNENIFRPLLPSLRAFKISENPLICGCDLRWITEIEKGRWTNIYYVGLCEGPMEMKGKSLKNLAAADFANCS</sequence>
<dbReference type="SMART" id="SM00082">
    <property type="entry name" value="LRRCT"/>
    <property type="match status" value="1"/>
</dbReference>
<dbReference type="InterPro" id="IPR000483">
    <property type="entry name" value="Cys-rich_flank_reg_C"/>
</dbReference>
<dbReference type="Proteomes" id="UP000887013">
    <property type="component" value="Unassembled WGS sequence"/>
</dbReference>
<keyword evidence="2" id="KW-0433">Leucine-rich repeat</keyword>
<gene>
    <name evidence="10" type="ORF">NPIL_637701</name>
</gene>
<dbReference type="AlphaFoldDB" id="A0A8X6PZD5"/>
<evidence type="ECO:0000256" key="6">
    <source>
        <dbReference type="ARBA" id="ARBA00023136"/>
    </source>
</evidence>
<organism evidence="10 11">
    <name type="scientific">Nephila pilipes</name>
    <name type="common">Giant wood spider</name>
    <name type="synonym">Nephila maculata</name>
    <dbReference type="NCBI Taxonomy" id="299642"/>
    <lineage>
        <taxon>Eukaryota</taxon>
        <taxon>Metazoa</taxon>
        <taxon>Ecdysozoa</taxon>
        <taxon>Arthropoda</taxon>
        <taxon>Chelicerata</taxon>
        <taxon>Arachnida</taxon>
        <taxon>Araneae</taxon>
        <taxon>Araneomorphae</taxon>
        <taxon>Entelegynae</taxon>
        <taxon>Araneoidea</taxon>
        <taxon>Nephilidae</taxon>
        <taxon>Nephila</taxon>
    </lineage>
</organism>
<evidence type="ECO:0000259" key="9">
    <source>
        <dbReference type="SMART" id="SM00082"/>
    </source>
</evidence>